<protein>
    <submittedName>
        <fullName evidence="1">Uncharacterized protein</fullName>
    </submittedName>
</protein>
<dbReference type="EMBL" id="VUJU01016966">
    <property type="protein sequence ID" value="KAF0685861.1"/>
    <property type="molecule type" value="Genomic_DNA"/>
</dbReference>
<name>A0A6G0VI75_APHCR</name>
<feature type="non-terminal residue" evidence="1">
    <location>
        <position position="55"/>
    </location>
</feature>
<dbReference type="Proteomes" id="UP000478052">
    <property type="component" value="Unassembled WGS sequence"/>
</dbReference>
<reference evidence="1 2" key="1">
    <citation type="submission" date="2019-08" db="EMBL/GenBank/DDBJ databases">
        <title>Whole genome of Aphis craccivora.</title>
        <authorList>
            <person name="Voronova N.V."/>
            <person name="Shulinski R.S."/>
            <person name="Bandarenka Y.V."/>
            <person name="Zhorov D.G."/>
            <person name="Warner D."/>
        </authorList>
    </citation>
    <scope>NUCLEOTIDE SEQUENCE [LARGE SCALE GENOMIC DNA]</scope>
    <source>
        <strain evidence="1">180601</strain>
        <tissue evidence="1">Whole Body</tissue>
    </source>
</reference>
<comment type="caution">
    <text evidence="1">The sequence shown here is derived from an EMBL/GenBank/DDBJ whole genome shotgun (WGS) entry which is preliminary data.</text>
</comment>
<keyword evidence="2" id="KW-1185">Reference proteome</keyword>
<dbReference type="AlphaFoldDB" id="A0A6G0VI75"/>
<gene>
    <name evidence="1" type="ORF">FWK35_00033575</name>
</gene>
<accession>A0A6G0VI75</accession>
<sequence length="55" mass="6086">MDLIDQKDKLEVILVNVDVQMVKKPSRHGSLLPDTIRAIIVGPSGSGKTNIMYNH</sequence>
<proteinExistence type="predicted"/>
<organism evidence="1 2">
    <name type="scientific">Aphis craccivora</name>
    <name type="common">Cowpea aphid</name>
    <dbReference type="NCBI Taxonomy" id="307492"/>
    <lineage>
        <taxon>Eukaryota</taxon>
        <taxon>Metazoa</taxon>
        <taxon>Ecdysozoa</taxon>
        <taxon>Arthropoda</taxon>
        <taxon>Hexapoda</taxon>
        <taxon>Insecta</taxon>
        <taxon>Pterygota</taxon>
        <taxon>Neoptera</taxon>
        <taxon>Paraneoptera</taxon>
        <taxon>Hemiptera</taxon>
        <taxon>Sternorrhyncha</taxon>
        <taxon>Aphidomorpha</taxon>
        <taxon>Aphidoidea</taxon>
        <taxon>Aphididae</taxon>
        <taxon>Aphidini</taxon>
        <taxon>Aphis</taxon>
        <taxon>Aphis</taxon>
    </lineage>
</organism>
<evidence type="ECO:0000313" key="1">
    <source>
        <dbReference type="EMBL" id="KAF0685861.1"/>
    </source>
</evidence>
<evidence type="ECO:0000313" key="2">
    <source>
        <dbReference type="Proteomes" id="UP000478052"/>
    </source>
</evidence>